<comment type="caution">
    <text evidence="1">The sequence shown here is derived from an EMBL/GenBank/DDBJ whole genome shotgun (WGS) entry which is preliminary data.</text>
</comment>
<name>A0ABR1J5I5_9AGAR</name>
<evidence type="ECO:0000313" key="2">
    <source>
        <dbReference type="Proteomes" id="UP001498398"/>
    </source>
</evidence>
<gene>
    <name evidence="1" type="ORF">VKT23_013012</name>
</gene>
<protein>
    <submittedName>
        <fullName evidence="1">Uncharacterized protein</fullName>
    </submittedName>
</protein>
<evidence type="ECO:0000313" key="1">
    <source>
        <dbReference type="EMBL" id="KAK7450130.1"/>
    </source>
</evidence>
<organism evidence="1 2">
    <name type="scientific">Marasmiellus scandens</name>
    <dbReference type="NCBI Taxonomy" id="2682957"/>
    <lineage>
        <taxon>Eukaryota</taxon>
        <taxon>Fungi</taxon>
        <taxon>Dikarya</taxon>
        <taxon>Basidiomycota</taxon>
        <taxon>Agaricomycotina</taxon>
        <taxon>Agaricomycetes</taxon>
        <taxon>Agaricomycetidae</taxon>
        <taxon>Agaricales</taxon>
        <taxon>Marasmiineae</taxon>
        <taxon>Omphalotaceae</taxon>
        <taxon>Marasmiellus</taxon>
    </lineage>
</organism>
<dbReference type="Proteomes" id="UP001498398">
    <property type="component" value="Unassembled WGS sequence"/>
</dbReference>
<sequence>MTWSDRFTQYSYPAQTHTRFIAVRILNKIQIPCIIWGEDMLSNVYHVPTLLFDMHLLVLDEAIPKAASSILESGLPYHVNPSAIKTWPEATVLRTKEDFQRFIPLSRDLFFDPKNLPTRIILHPASSFHFDVTDPSRSFTPCLALLPECNKDIRYPTLPAALESFFTSWVTPLPCTKTSAELVDFRLMIRVWSDYIHKYSLDEPCYPEEQEDFESQDRILSESARRLVVSFREDMRGMAERFARKDFWPDEHSGELPELSEAWHRQFGDKGDGNLHTANFSSNMAKAFTRHMHTISGYMLSQDSIKSRPAPIRKCSGGLQFSRQVPFGAPKFG</sequence>
<accession>A0ABR1J5I5</accession>
<dbReference type="EMBL" id="JBANRG010000034">
    <property type="protein sequence ID" value="KAK7450130.1"/>
    <property type="molecule type" value="Genomic_DNA"/>
</dbReference>
<keyword evidence="2" id="KW-1185">Reference proteome</keyword>
<reference evidence="1 2" key="1">
    <citation type="submission" date="2024-01" db="EMBL/GenBank/DDBJ databases">
        <title>A draft genome for the cacao thread blight pathogen Marasmiellus scandens.</title>
        <authorList>
            <person name="Baruah I.K."/>
            <person name="Leung J."/>
            <person name="Bukari Y."/>
            <person name="Amoako-Attah I."/>
            <person name="Meinhardt L.W."/>
            <person name="Bailey B.A."/>
            <person name="Cohen S.P."/>
        </authorList>
    </citation>
    <scope>NUCLEOTIDE SEQUENCE [LARGE SCALE GENOMIC DNA]</scope>
    <source>
        <strain evidence="1 2">GH-19</strain>
    </source>
</reference>
<proteinExistence type="predicted"/>